<protein>
    <submittedName>
        <fullName evidence="4">Phyhd1 protein</fullName>
    </submittedName>
</protein>
<dbReference type="Gene3D" id="2.60.120.620">
    <property type="entry name" value="q2cbj1_9rhob like domain"/>
    <property type="match status" value="1"/>
</dbReference>
<dbReference type="GO" id="GO:0016706">
    <property type="term" value="F:2-oxoglutarate-dependent dioxygenase activity"/>
    <property type="evidence" value="ECO:0007669"/>
    <property type="project" value="UniProtKB-ARBA"/>
</dbReference>
<dbReference type="RefSeq" id="WP_012225593.1">
    <property type="nucleotide sequence ID" value="NZ_HG422565.1"/>
</dbReference>
<evidence type="ECO:0000256" key="3">
    <source>
        <dbReference type="SAM" id="MobiDB-lite"/>
    </source>
</evidence>
<sequence length="289" mass="32092">MTTGPTDAAPRERFEADGYLVLEDFFPSDEAATLIARADELVAAFKPDEVTRSIFSTNEQTRTSDDYFLASGDRISFFFEPEAFDSNGNLQVPLDRAINKFGHAQHDLEPVFDDFSRHQRLADLAGRLGVGGHALVQSMLIFKQPGIGGEVSSHTDHTFLWTEPRSVVGFWFALEDATLDNGCLWALPGGHRRKPARRFRRAPGGGTTMEVLGDEPPAGGAEAGFVPLEVRSGTLIVLDGLLPHYSLANRSQRRRAAYTLHAIDPTAHYPSDNWLQRNDLPLRGFRDRR</sequence>
<dbReference type="InterPro" id="IPR008775">
    <property type="entry name" value="Phytyl_CoA_dOase-like"/>
</dbReference>
<dbReference type="SUPFAM" id="SSF51197">
    <property type="entry name" value="Clavaminate synthase-like"/>
    <property type="match status" value="1"/>
</dbReference>
<dbReference type="EMBL" id="CANL01000012">
    <property type="protein sequence ID" value="CCM63260.1"/>
    <property type="molecule type" value="Genomic_DNA"/>
</dbReference>
<reference evidence="4 5" key="1">
    <citation type="journal article" date="2013" name="ISME J.">
        <title>Metabolic model for the filamentous 'Candidatus Microthrix parvicella' based on genomic and metagenomic analyses.</title>
        <authorList>
            <person name="Jon McIlroy S."/>
            <person name="Kristiansen R."/>
            <person name="Albertsen M."/>
            <person name="Michael Karst S."/>
            <person name="Rossetti S."/>
            <person name="Lund Nielsen J."/>
            <person name="Tandoi V."/>
            <person name="James Seviour R."/>
            <person name="Nielsen P.H."/>
        </authorList>
    </citation>
    <scope>NUCLEOTIDE SEQUENCE [LARGE SCALE GENOMIC DNA]</scope>
    <source>
        <strain evidence="4 5">RN1</strain>
    </source>
</reference>
<dbReference type="HOGENOM" id="CLU_048953_0_0_11"/>
<dbReference type="PANTHER" id="PTHR20883:SF15">
    <property type="entry name" value="PHYTANOYL-COA DIOXYGENASE DOMAIN-CONTAINING PROTEIN 1"/>
    <property type="match status" value="1"/>
</dbReference>
<name>R4YY70_9ACTN</name>
<comment type="caution">
    <text evidence="4">The sequence shown here is derived from an EMBL/GenBank/DDBJ whole genome shotgun (WGS) entry which is preliminary data.</text>
</comment>
<accession>R4YY70</accession>
<keyword evidence="1" id="KW-0479">Metal-binding</keyword>
<dbReference type="eggNOG" id="COG5285">
    <property type="taxonomic scope" value="Bacteria"/>
</dbReference>
<dbReference type="GO" id="GO:0005506">
    <property type="term" value="F:iron ion binding"/>
    <property type="evidence" value="ECO:0007669"/>
    <property type="project" value="UniProtKB-ARBA"/>
</dbReference>
<feature type="region of interest" description="Disordered" evidence="3">
    <location>
        <begin position="195"/>
        <end position="216"/>
    </location>
</feature>
<dbReference type="PANTHER" id="PTHR20883">
    <property type="entry name" value="PHYTANOYL-COA DIOXYGENASE DOMAIN CONTAINING 1"/>
    <property type="match status" value="1"/>
</dbReference>
<dbReference type="Pfam" id="PF05721">
    <property type="entry name" value="PhyH"/>
    <property type="match status" value="1"/>
</dbReference>
<dbReference type="AlphaFoldDB" id="R4YY70"/>
<evidence type="ECO:0000256" key="1">
    <source>
        <dbReference type="ARBA" id="ARBA00022723"/>
    </source>
</evidence>
<dbReference type="Proteomes" id="UP000018291">
    <property type="component" value="Unassembled WGS sequence"/>
</dbReference>
<evidence type="ECO:0000256" key="2">
    <source>
        <dbReference type="ARBA" id="ARBA00023004"/>
    </source>
</evidence>
<dbReference type="STRING" id="1229780.BN381_20084"/>
<keyword evidence="2" id="KW-0408">Iron</keyword>
<organism evidence="4 5">
    <name type="scientific">Candidatus Neomicrothrix parvicella RN1</name>
    <dbReference type="NCBI Taxonomy" id="1229780"/>
    <lineage>
        <taxon>Bacteria</taxon>
        <taxon>Bacillati</taxon>
        <taxon>Actinomycetota</taxon>
        <taxon>Acidimicrobiia</taxon>
        <taxon>Acidimicrobiales</taxon>
        <taxon>Microthrixaceae</taxon>
        <taxon>Candidatus Neomicrothrix</taxon>
    </lineage>
</organism>
<gene>
    <name evidence="4" type="ORF">BN381_20084</name>
</gene>
<proteinExistence type="predicted"/>
<keyword evidence="5" id="KW-1185">Reference proteome</keyword>
<evidence type="ECO:0000313" key="4">
    <source>
        <dbReference type="EMBL" id="CCM63260.1"/>
    </source>
</evidence>
<evidence type="ECO:0000313" key="5">
    <source>
        <dbReference type="Proteomes" id="UP000018291"/>
    </source>
</evidence>